<protein>
    <recommendedName>
        <fullName evidence="4">DUF1449 family protein</fullName>
    </recommendedName>
</protein>
<reference evidence="3" key="1">
    <citation type="submission" date="2016-10" db="EMBL/GenBank/DDBJ databases">
        <authorList>
            <person name="Varghese N."/>
            <person name="Submissions S."/>
        </authorList>
    </citation>
    <scope>NUCLEOTIDE SEQUENCE [LARGE SCALE GENOMIC DNA]</scope>
    <source>
        <strain evidence="3">DSM 44260</strain>
    </source>
</reference>
<keyword evidence="1" id="KW-0472">Membrane</keyword>
<keyword evidence="1" id="KW-0812">Transmembrane</keyword>
<proteinExistence type="predicted"/>
<keyword evidence="1" id="KW-1133">Transmembrane helix</keyword>
<name>A0A1H9VWB5_9PSEU</name>
<dbReference type="RefSeq" id="WP_092781513.1">
    <property type="nucleotide sequence ID" value="NZ_FOGI01000009.1"/>
</dbReference>
<evidence type="ECO:0000313" key="2">
    <source>
        <dbReference type="EMBL" id="SES25774.1"/>
    </source>
</evidence>
<accession>A0A1H9VWB5</accession>
<evidence type="ECO:0008006" key="4">
    <source>
        <dbReference type="Google" id="ProtNLM"/>
    </source>
</evidence>
<dbReference type="STRING" id="155974.SAMN04487818_109126"/>
<dbReference type="EMBL" id="FOGI01000009">
    <property type="protein sequence ID" value="SES25774.1"/>
    <property type="molecule type" value="Genomic_DNA"/>
</dbReference>
<feature type="transmembrane region" description="Helical" evidence="1">
    <location>
        <begin position="85"/>
        <end position="107"/>
    </location>
</feature>
<feature type="transmembrane region" description="Helical" evidence="1">
    <location>
        <begin position="53"/>
        <end position="73"/>
    </location>
</feature>
<feature type="transmembrane region" description="Helical" evidence="1">
    <location>
        <begin position="6"/>
        <end position="32"/>
    </location>
</feature>
<sequence length="183" mass="18972">MDRLLVAAFSFPAVVFTFLLVVVAGYWLLVALGVSSVDAVGAADPEAFGLGRVPLSVALSMVTVLAWVTSMAGDLVLGSAEPSPLFPGVAVLVVALAAAVIGTRFTIPVLNALLPARLDLVGTDCVVRTGRVDGSFGAAEVTTADGRTVLVQVRQAGERPLRTGATARIAEYDRRGGFFWITA</sequence>
<evidence type="ECO:0000313" key="3">
    <source>
        <dbReference type="Proteomes" id="UP000199051"/>
    </source>
</evidence>
<dbReference type="AlphaFoldDB" id="A0A1H9VWB5"/>
<gene>
    <name evidence="2" type="ORF">SAMN04487818_109126</name>
</gene>
<keyword evidence="3" id="KW-1185">Reference proteome</keyword>
<dbReference type="Proteomes" id="UP000199051">
    <property type="component" value="Unassembled WGS sequence"/>
</dbReference>
<organism evidence="2 3">
    <name type="scientific">Actinokineospora terrae</name>
    <dbReference type="NCBI Taxonomy" id="155974"/>
    <lineage>
        <taxon>Bacteria</taxon>
        <taxon>Bacillati</taxon>
        <taxon>Actinomycetota</taxon>
        <taxon>Actinomycetes</taxon>
        <taxon>Pseudonocardiales</taxon>
        <taxon>Pseudonocardiaceae</taxon>
        <taxon>Actinokineospora</taxon>
    </lineage>
</organism>
<evidence type="ECO:0000256" key="1">
    <source>
        <dbReference type="SAM" id="Phobius"/>
    </source>
</evidence>